<evidence type="ECO:0000313" key="3">
    <source>
        <dbReference type="EMBL" id="RKP30224.1"/>
    </source>
</evidence>
<evidence type="ECO:0000313" key="4">
    <source>
        <dbReference type="Proteomes" id="UP000268321"/>
    </source>
</evidence>
<organism evidence="3 4">
    <name type="scientific">Metschnikowia bicuspidata</name>
    <dbReference type="NCBI Taxonomy" id="27322"/>
    <lineage>
        <taxon>Eukaryota</taxon>
        <taxon>Fungi</taxon>
        <taxon>Dikarya</taxon>
        <taxon>Ascomycota</taxon>
        <taxon>Saccharomycotina</taxon>
        <taxon>Pichiomycetes</taxon>
        <taxon>Metschnikowiaceae</taxon>
        <taxon>Metschnikowia</taxon>
    </lineage>
</organism>
<dbReference type="Proteomes" id="UP000268321">
    <property type="component" value="Unassembled WGS sequence"/>
</dbReference>
<sequence>MAKKTGVPEKPTNKPVKESAPATFSLCVPSTIISSCNARNLEQVTNVAYQVAKAASTFQVAEIVVIDIPPKRTEAVAAAVRLEGNTGNTKVKFGPDESDPVPQSAAKQSALRDSEDLDSNGLLFATLLQYFVAPPYLTKAVFRQSKYNKKFKYAEKLPKLSNLPFMNNNRVGDHFREGLTTPKHTPKVQKRGKKTSVTKLKVTKYVNIGKETPLELEGKEVPVNVRVTVDLKNKKIVSPKVAYGDSGSKSTFGYYVRLAKLITAVFTELSFPQGYSDSIFINANDYFTNGPDTSLAAASTVTRGNVLLVVGKLDDFLRSFSRETIEGVSDLTDMFDSELKIPAGMRVEDAVMVGLAKLQ</sequence>
<evidence type="ECO:0000256" key="1">
    <source>
        <dbReference type="ARBA" id="ARBA00009841"/>
    </source>
</evidence>
<dbReference type="EMBL" id="ML004463">
    <property type="protein sequence ID" value="RKP30224.1"/>
    <property type="molecule type" value="Genomic_DNA"/>
</dbReference>
<dbReference type="OrthoDB" id="361029at2759"/>
<dbReference type="AlphaFoldDB" id="A0A4P9ZBK8"/>
<feature type="region of interest" description="Disordered" evidence="2">
    <location>
        <begin position="87"/>
        <end position="113"/>
    </location>
</feature>
<reference evidence="4" key="1">
    <citation type="journal article" date="2018" name="Nat. Microbiol.">
        <title>Leveraging single-cell genomics to expand the fungal tree of life.</title>
        <authorList>
            <person name="Ahrendt S.R."/>
            <person name="Quandt C.A."/>
            <person name="Ciobanu D."/>
            <person name="Clum A."/>
            <person name="Salamov A."/>
            <person name="Andreopoulos B."/>
            <person name="Cheng J.F."/>
            <person name="Woyke T."/>
            <person name="Pelin A."/>
            <person name="Henrissat B."/>
            <person name="Reynolds N.K."/>
            <person name="Benny G.L."/>
            <person name="Smith M.E."/>
            <person name="James T.Y."/>
            <person name="Grigoriev I.V."/>
        </authorList>
    </citation>
    <scope>NUCLEOTIDE SEQUENCE [LARGE SCALE GENOMIC DNA]</scope>
    <source>
        <strain evidence="4">Baker2002</strain>
    </source>
</reference>
<dbReference type="InterPro" id="IPR029026">
    <property type="entry name" value="tRNA_m1G_MTases_N"/>
</dbReference>
<keyword evidence="4" id="KW-1185">Reference proteome</keyword>
<comment type="similarity">
    <text evidence="1">Belongs to the class IV-like SAM-binding methyltransferase superfamily.</text>
</comment>
<dbReference type="Gene3D" id="3.40.1280.10">
    <property type="match status" value="2"/>
</dbReference>
<dbReference type="SUPFAM" id="SSF75217">
    <property type="entry name" value="alpha/beta knot"/>
    <property type="match status" value="1"/>
</dbReference>
<dbReference type="Pfam" id="PF02598">
    <property type="entry name" value="Methyltrn_RNA_3"/>
    <property type="match status" value="1"/>
</dbReference>
<proteinExistence type="inferred from homology"/>
<protein>
    <submittedName>
        <fullName evidence="3">DUF171-domain-containing protein</fullName>
    </submittedName>
</protein>
<dbReference type="PANTHER" id="PTHR12150">
    <property type="entry name" value="CLASS IV SAM-BINDING METHYLTRANSFERASE-RELATED"/>
    <property type="match status" value="1"/>
</dbReference>
<dbReference type="InterPro" id="IPR029028">
    <property type="entry name" value="Alpha/beta_knot_MTases"/>
</dbReference>
<dbReference type="InterPro" id="IPR003750">
    <property type="entry name" value="Put_MeTrfase-C9orf114-like"/>
</dbReference>
<feature type="region of interest" description="Disordered" evidence="2">
    <location>
        <begin position="1"/>
        <end position="20"/>
    </location>
</feature>
<accession>A0A4P9ZBK8</accession>
<dbReference type="PANTHER" id="PTHR12150:SF13">
    <property type="entry name" value="METHYLTRANSFERASE C9ORF114-RELATED"/>
    <property type="match status" value="1"/>
</dbReference>
<name>A0A4P9ZBK8_9ASCO</name>
<evidence type="ECO:0000256" key="2">
    <source>
        <dbReference type="SAM" id="MobiDB-lite"/>
    </source>
</evidence>
<gene>
    <name evidence="3" type="ORF">METBISCDRAFT_16827</name>
</gene>